<evidence type="ECO:0000256" key="14">
    <source>
        <dbReference type="PROSITE-ProRule" id="PRU00110"/>
    </source>
</evidence>
<evidence type="ECO:0000256" key="1">
    <source>
        <dbReference type="ARBA" id="ARBA00000085"/>
    </source>
</evidence>
<dbReference type="SUPFAM" id="SSF47226">
    <property type="entry name" value="Histidine-containing phosphotransfer domain, HPT domain"/>
    <property type="match status" value="1"/>
</dbReference>
<dbReference type="EMBL" id="VWPK01000011">
    <property type="protein sequence ID" value="KAA5612549.1"/>
    <property type="molecule type" value="Genomic_DNA"/>
</dbReference>
<feature type="modified residue" description="Phosphohistidine" evidence="14">
    <location>
        <position position="854"/>
    </location>
</feature>
<dbReference type="PROSITE" id="PS50109">
    <property type="entry name" value="HIS_KIN"/>
    <property type="match status" value="1"/>
</dbReference>
<dbReference type="GO" id="GO:0000155">
    <property type="term" value="F:phosphorelay sensor kinase activity"/>
    <property type="evidence" value="ECO:0007669"/>
    <property type="project" value="InterPro"/>
</dbReference>
<dbReference type="CDD" id="cd00082">
    <property type="entry name" value="HisKA"/>
    <property type="match status" value="1"/>
</dbReference>
<comment type="caution">
    <text evidence="21">The sequence shown here is derived from an EMBL/GenBank/DDBJ whole genome shotgun (WGS) entry which is preliminary data.</text>
</comment>
<evidence type="ECO:0000256" key="5">
    <source>
        <dbReference type="ARBA" id="ARBA00022553"/>
    </source>
</evidence>
<dbReference type="AlphaFoldDB" id="A0A5M6IX56"/>
<comment type="subcellular location">
    <subcellularLocation>
        <location evidence="2">Cell membrane</location>
        <topology evidence="2">Multi-pass membrane protein</topology>
    </subcellularLocation>
</comment>
<dbReference type="Gene3D" id="1.10.287.130">
    <property type="match status" value="1"/>
</dbReference>
<keyword evidence="10" id="KW-0067">ATP-binding</keyword>
<dbReference type="PROSITE" id="PS50110">
    <property type="entry name" value="RESPONSE_REGULATORY"/>
    <property type="match status" value="1"/>
</dbReference>
<evidence type="ECO:0000256" key="15">
    <source>
        <dbReference type="PROSITE-ProRule" id="PRU00169"/>
    </source>
</evidence>
<dbReference type="InterPro" id="IPR036097">
    <property type="entry name" value="HisK_dim/P_sf"/>
</dbReference>
<dbReference type="Gene3D" id="3.30.565.10">
    <property type="entry name" value="Histidine kinase-like ATPase, C-terminal domain"/>
    <property type="match status" value="1"/>
</dbReference>
<evidence type="ECO:0000259" key="17">
    <source>
        <dbReference type="PROSITE" id="PS50109"/>
    </source>
</evidence>
<dbReference type="InterPro" id="IPR004358">
    <property type="entry name" value="Sig_transdc_His_kin-like_C"/>
</dbReference>
<keyword evidence="22" id="KW-1185">Reference proteome</keyword>
<evidence type="ECO:0000256" key="16">
    <source>
        <dbReference type="SAM" id="Phobius"/>
    </source>
</evidence>
<dbReference type="Pfam" id="PF00672">
    <property type="entry name" value="HAMP"/>
    <property type="match status" value="1"/>
</dbReference>
<evidence type="ECO:0000259" key="18">
    <source>
        <dbReference type="PROSITE" id="PS50110"/>
    </source>
</evidence>
<dbReference type="SUPFAM" id="SSF52172">
    <property type="entry name" value="CheY-like"/>
    <property type="match status" value="1"/>
</dbReference>
<keyword evidence="5 15" id="KW-0597">Phosphoprotein</keyword>
<evidence type="ECO:0000256" key="7">
    <source>
        <dbReference type="ARBA" id="ARBA00022692"/>
    </source>
</evidence>
<gene>
    <name evidence="21" type="ORF">F1189_08825</name>
</gene>
<feature type="domain" description="Histidine kinase" evidence="17">
    <location>
        <begin position="424"/>
        <end position="646"/>
    </location>
</feature>
<feature type="modified residue" description="4-aspartylphosphate" evidence="15">
    <location>
        <position position="717"/>
    </location>
</feature>
<protein>
    <recommendedName>
        <fullName evidence="3">histidine kinase</fullName>
        <ecNumber evidence="3">2.7.13.3</ecNumber>
    </recommendedName>
</protein>
<dbReference type="InterPro" id="IPR036890">
    <property type="entry name" value="HATPase_C_sf"/>
</dbReference>
<dbReference type="InterPro" id="IPR036641">
    <property type="entry name" value="HPT_dom_sf"/>
</dbReference>
<dbReference type="RefSeq" id="WP_150040364.1">
    <property type="nucleotide sequence ID" value="NZ_OW485601.1"/>
</dbReference>
<dbReference type="SMART" id="SM00304">
    <property type="entry name" value="HAMP"/>
    <property type="match status" value="1"/>
</dbReference>
<dbReference type="Pfam" id="PF01627">
    <property type="entry name" value="Hpt"/>
    <property type="match status" value="1"/>
</dbReference>
<dbReference type="Gene3D" id="1.20.120.160">
    <property type="entry name" value="HPT domain"/>
    <property type="match status" value="1"/>
</dbReference>
<reference evidence="21 22" key="1">
    <citation type="submission" date="2019-09" db="EMBL/GenBank/DDBJ databases">
        <title>Genome sequence of Rhodovastum atsumiense, a diverse member of the Acetobacteraceae family of non-sulfur purple photosynthetic bacteria.</title>
        <authorList>
            <person name="Meyer T."/>
            <person name="Kyndt J."/>
        </authorList>
    </citation>
    <scope>NUCLEOTIDE SEQUENCE [LARGE SCALE GENOMIC DNA]</scope>
    <source>
        <strain evidence="21 22">DSM 21279</strain>
    </source>
</reference>
<evidence type="ECO:0000259" key="20">
    <source>
        <dbReference type="PROSITE" id="PS50894"/>
    </source>
</evidence>
<proteinExistence type="predicted"/>
<dbReference type="InterPro" id="IPR001789">
    <property type="entry name" value="Sig_transdc_resp-reg_receiver"/>
</dbReference>
<sequence>MFQRSLGRLVVILQWQFVIALIVMTAALALREWSAYAEARRIVTLAHADRTLFDGIVGIRAEVGVSGVALLSSDDPSDILAASARRVNDFTAAALAALARSRPDGGVRLADAIAEAQRVVDTRWSLLADAMAPPLSHRDVRPTEPWRFAMFDLSGRIVDASNSIGNALRMLDPPVAELLQVRTAAATIREHFGRPCSDLRQNVQESRPLSLAQHAEWREHVGAYTSRWQDLEELLRRPAAPERLRADLQEAQAATAAAQARMDAIIHGLDGSGQPAMAAADWSGLCVAAYGTIIRLGHDALDLAVDHARTRQGQALAMLAVMAAVAVTVTMAGAFAIWAVQRRLIRPLRALVVAIERLSRQDLQTAVPATGFADELGAMAGALERLRASSLETQRLQGELARLREAEFAQANQLSRAKSAFLATMSHEVRTPLHGILGMAQLLEDSPLSPAQRRWLAAISSSGTMLLALLNDVLDFSKIEAGRMELERIDFNPAELLRTITASMAPQATGKGVACRLAIDDLPPRLVGDPAKLGQVLMNLIGNAIKFTERGEVVVTARAWIEPATGKTASLEVQVRDTGIGIAPEAMPHLFDAFAQSDSSITRRFGGTGLGLAIVQRIVAAMSGSITADSAPGQGSVFTLRVPLAMAEAPLSVREAEDTLPEALPCLSVLLAEDNEVNAAVSSAMLEQMGHGVTLARDGLAAAALAETTDFDVIMTDLSMPGLDGLGLCRRIRAMAHPTRRDVPVIALTADVSPGRMQDCLTVGMTAFLAKPFRRDELRRVLGEAIGIFSLAPADAAQASPTPRRVLAERARDLGAERAGRIVALFLATAPDLQAALSRHAATGALPPLREAAHQLKGAAAQVGLAELQDLAEAVQRAAESGSITATRAAVVAVIAIMPTALADLQTAWDEAAAGDQACRA</sequence>
<dbReference type="Pfam" id="PF00512">
    <property type="entry name" value="HisKA"/>
    <property type="match status" value="1"/>
</dbReference>
<feature type="transmembrane region" description="Helical" evidence="16">
    <location>
        <begin position="12"/>
        <end position="30"/>
    </location>
</feature>
<feature type="domain" description="Response regulatory" evidence="18">
    <location>
        <begin position="668"/>
        <end position="786"/>
    </location>
</feature>
<evidence type="ECO:0000313" key="21">
    <source>
        <dbReference type="EMBL" id="KAA5612549.1"/>
    </source>
</evidence>
<dbReference type="Pfam" id="PF00072">
    <property type="entry name" value="Response_reg"/>
    <property type="match status" value="1"/>
</dbReference>
<dbReference type="InterPro" id="IPR011006">
    <property type="entry name" value="CheY-like_superfamily"/>
</dbReference>
<evidence type="ECO:0000256" key="4">
    <source>
        <dbReference type="ARBA" id="ARBA00022475"/>
    </source>
</evidence>
<dbReference type="InterPro" id="IPR003661">
    <property type="entry name" value="HisK_dim/P_dom"/>
</dbReference>
<dbReference type="SMART" id="SM00448">
    <property type="entry name" value="REC"/>
    <property type="match status" value="1"/>
</dbReference>
<dbReference type="GO" id="GO:0005886">
    <property type="term" value="C:plasma membrane"/>
    <property type="evidence" value="ECO:0007669"/>
    <property type="project" value="UniProtKB-SubCell"/>
</dbReference>
<dbReference type="SUPFAM" id="SSF55874">
    <property type="entry name" value="ATPase domain of HSP90 chaperone/DNA topoisomerase II/histidine kinase"/>
    <property type="match status" value="1"/>
</dbReference>
<dbReference type="InterPro" id="IPR005467">
    <property type="entry name" value="His_kinase_dom"/>
</dbReference>
<dbReference type="PROSITE" id="PS50885">
    <property type="entry name" value="HAMP"/>
    <property type="match status" value="1"/>
</dbReference>
<keyword evidence="8" id="KW-0547">Nucleotide-binding</keyword>
<dbReference type="PROSITE" id="PS50894">
    <property type="entry name" value="HPT"/>
    <property type="match status" value="1"/>
</dbReference>
<dbReference type="InterPro" id="IPR003660">
    <property type="entry name" value="HAMP_dom"/>
</dbReference>
<feature type="transmembrane region" description="Helical" evidence="16">
    <location>
        <begin position="316"/>
        <end position="340"/>
    </location>
</feature>
<keyword evidence="12" id="KW-0902">Two-component regulatory system</keyword>
<accession>A0A5M6IX56</accession>
<dbReference type="InterPro" id="IPR008207">
    <property type="entry name" value="Sig_transdc_His_kin_Hpt_dom"/>
</dbReference>
<evidence type="ECO:0000259" key="19">
    <source>
        <dbReference type="PROSITE" id="PS50885"/>
    </source>
</evidence>
<feature type="domain" description="HAMP" evidence="19">
    <location>
        <begin position="342"/>
        <end position="395"/>
    </location>
</feature>
<keyword evidence="9" id="KW-0418">Kinase</keyword>
<keyword evidence="13 16" id="KW-0472">Membrane</keyword>
<feature type="domain" description="HPt" evidence="20">
    <location>
        <begin position="815"/>
        <end position="912"/>
    </location>
</feature>
<keyword evidence="7 16" id="KW-0812">Transmembrane</keyword>
<organism evidence="21 22">
    <name type="scientific">Rhodovastum atsumiense</name>
    <dbReference type="NCBI Taxonomy" id="504468"/>
    <lineage>
        <taxon>Bacteria</taxon>
        <taxon>Pseudomonadati</taxon>
        <taxon>Pseudomonadota</taxon>
        <taxon>Alphaproteobacteria</taxon>
        <taxon>Acetobacterales</taxon>
        <taxon>Acetobacteraceae</taxon>
        <taxon>Rhodovastum</taxon>
    </lineage>
</organism>
<dbReference type="PANTHER" id="PTHR45339">
    <property type="entry name" value="HYBRID SIGNAL TRANSDUCTION HISTIDINE KINASE J"/>
    <property type="match status" value="1"/>
</dbReference>
<dbReference type="CDD" id="cd16922">
    <property type="entry name" value="HATPase_EvgS-ArcB-TorS-like"/>
    <property type="match status" value="1"/>
</dbReference>
<dbReference type="OrthoDB" id="7991996at2"/>
<evidence type="ECO:0000256" key="13">
    <source>
        <dbReference type="ARBA" id="ARBA00023136"/>
    </source>
</evidence>
<dbReference type="FunFam" id="3.30.565.10:FF:000010">
    <property type="entry name" value="Sensor histidine kinase RcsC"/>
    <property type="match status" value="1"/>
</dbReference>
<dbReference type="CDD" id="cd17546">
    <property type="entry name" value="REC_hyHK_CKI1_RcsC-like"/>
    <property type="match status" value="1"/>
</dbReference>
<dbReference type="Pfam" id="PF02518">
    <property type="entry name" value="HATPase_c"/>
    <property type="match status" value="1"/>
</dbReference>
<dbReference type="SUPFAM" id="SSF47384">
    <property type="entry name" value="Homodimeric domain of signal transducing histidine kinase"/>
    <property type="match status" value="1"/>
</dbReference>
<evidence type="ECO:0000256" key="11">
    <source>
        <dbReference type="ARBA" id="ARBA00022989"/>
    </source>
</evidence>
<dbReference type="PRINTS" id="PR00344">
    <property type="entry name" value="BCTRLSENSOR"/>
</dbReference>
<comment type="catalytic activity">
    <reaction evidence="1">
        <text>ATP + protein L-histidine = ADP + protein N-phospho-L-histidine.</text>
        <dbReference type="EC" id="2.7.13.3"/>
    </reaction>
</comment>
<dbReference type="Gene3D" id="3.40.50.2300">
    <property type="match status" value="1"/>
</dbReference>
<keyword evidence="6" id="KW-0808">Transferase</keyword>
<dbReference type="SUPFAM" id="SSF158472">
    <property type="entry name" value="HAMP domain-like"/>
    <property type="match status" value="1"/>
</dbReference>
<evidence type="ECO:0000313" key="22">
    <source>
        <dbReference type="Proteomes" id="UP000325255"/>
    </source>
</evidence>
<evidence type="ECO:0000256" key="9">
    <source>
        <dbReference type="ARBA" id="ARBA00022777"/>
    </source>
</evidence>
<evidence type="ECO:0000256" key="8">
    <source>
        <dbReference type="ARBA" id="ARBA00022741"/>
    </source>
</evidence>
<dbReference type="Gene3D" id="6.10.340.10">
    <property type="match status" value="1"/>
</dbReference>
<evidence type="ECO:0000256" key="2">
    <source>
        <dbReference type="ARBA" id="ARBA00004651"/>
    </source>
</evidence>
<dbReference type="PANTHER" id="PTHR45339:SF1">
    <property type="entry name" value="HYBRID SIGNAL TRANSDUCTION HISTIDINE KINASE J"/>
    <property type="match status" value="1"/>
</dbReference>
<evidence type="ECO:0000256" key="12">
    <source>
        <dbReference type="ARBA" id="ARBA00023012"/>
    </source>
</evidence>
<name>A0A5M6IX56_9PROT</name>
<evidence type="ECO:0000256" key="10">
    <source>
        <dbReference type="ARBA" id="ARBA00022840"/>
    </source>
</evidence>
<dbReference type="FunFam" id="1.10.287.130:FF:000004">
    <property type="entry name" value="Ethylene receptor 1"/>
    <property type="match status" value="1"/>
</dbReference>
<dbReference type="SMART" id="SM00387">
    <property type="entry name" value="HATPase_c"/>
    <property type="match status" value="1"/>
</dbReference>
<dbReference type="Proteomes" id="UP000325255">
    <property type="component" value="Unassembled WGS sequence"/>
</dbReference>
<dbReference type="SMART" id="SM00388">
    <property type="entry name" value="HisKA"/>
    <property type="match status" value="1"/>
</dbReference>
<evidence type="ECO:0000256" key="6">
    <source>
        <dbReference type="ARBA" id="ARBA00022679"/>
    </source>
</evidence>
<dbReference type="InterPro" id="IPR003594">
    <property type="entry name" value="HATPase_dom"/>
</dbReference>
<dbReference type="GO" id="GO:0005524">
    <property type="term" value="F:ATP binding"/>
    <property type="evidence" value="ECO:0007669"/>
    <property type="project" value="UniProtKB-KW"/>
</dbReference>
<keyword evidence="11 16" id="KW-1133">Transmembrane helix</keyword>
<dbReference type="EC" id="2.7.13.3" evidence="3"/>
<dbReference type="CDD" id="cd00088">
    <property type="entry name" value="HPT"/>
    <property type="match status" value="1"/>
</dbReference>
<evidence type="ECO:0000256" key="3">
    <source>
        <dbReference type="ARBA" id="ARBA00012438"/>
    </source>
</evidence>
<keyword evidence="4" id="KW-1003">Cell membrane</keyword>